<dbReference type="Proteomes" id="UP000008136">
    <property type="component" value="Chromosome"/>
</dbReference>
<dbReference type="EMBL" id="CP002588">
    <property type="protein sequence ID" value="AEA47453.1"/>
    <property type="molecule type" value="Genomic_DNA"/>
</dbReference>
<organism evidence="1 2">
    <name type="scientific">Archaeoglobus veneficus (strain DSM 11195 / SNP6)</name>
    <dbReference type="NCBI Taxonomy" id="693661"/>
    <lineage>
        <taxon>Archaea</taxon>
        <taxon>Methanobacteriati</taxon>
        <taxon>Methanobacteriota</taxon>
        <taxon>Archaeoglobi</taxon>
        <taxon>Archaeoglobales</taxon>
        <taxon>Archaeoglobaceae</taxon>
        <taxon>Archaeoglobus</taxon>
    </lineage>
</organism>
<accession>F2KNX6</accession>
<dbReference type="eggNOG" id="arCOG06141">
    <property type="taxonomic scope" value="Archaea"/>
</dbReference>
<dbReference type="STRING" id="693661.Arcve_1450"/>
<sequence length="81" mass="9131">MVEKLVIVQTKLPEDVLAELKKKTGEKTTKEALAKAIDHYLECSNIEPTPKVSGAKKRRSGRLPVYLNNIFEQYKITASND</sequence>
<proteinExistence type="predicted"/>
<dbReference type="AlphaFoldDB" id="F2KNX6"/>
<evidence type="ECO:0000313" key="1">
    <source>
        <dbReference type="EMBL" id="AEA47453.1"/>
    </source>
</evidence>
<dbReference type="InterPro" id="IPR020073">
    <property type="entry name" value="Uncharacterised_AF1718"/>
</dbReference>
<protein>
    <submittedName>
        <fullName evidence="1">Uncharacterized protein</fullName>
    </submittedName>
</protein>
<dbReference type="KEGG" id="ave:Arcve_1450"/>
<name>F2KNX6_ARCVS</name>
<dbReference type="HOGENOM" id="CLU_199454_0_0_2"/>
<evidence type="ECO:0000313" key="2">
    <source>
        <dbReference type="Proteomes" id="UP000008136"/>
    </source>
</evidence>
<gene>
    <name evidence="1" type="ordered locus">Arcve_1450</name>
</gene>
<dbReference type="Pfam" id="PF17341">
    <property type="entry name" value="DUF5371"/>
    <property type="match status" value="1"/>
</dbReference>
<reference evidence="1 2" key="1">
    <citation type="submission" date="2011-03" db="EMBL/GenBank/DDBJ databases">
        <title>The complete genome of Archaeoglobus veneficus SNP6.</title>
        <authorList>
            <consortium name="US DOE Joint Genome Institute (JGI-PGF)"/>
            <person name="Lucas S."/>
            <person name="Copeland A."/>
            <person name="Lapidus A."/>
            <person name="Bruce D."/>
            <person name="Goodwin L."/>
            <person name="Pitluck S."/>
            <person name="Kyrpides N."/>
            <person name="Mavromatis K."/>
            <person name="Pagani I."/>
            <person name="Ivanova N."/>
            <person name="Mikhailova N."/>
            <person name="Lu M."/>
            <person name="Detter J.C."/>
            <person name="Tapia R."/>
            <person name="Han C."/>
            <person name="Land M."/>
            <person name="Hauser L."/>
            <person name="Markowitz V."/>
            <person name="Cheng J.-F."/>
            <person name="Hugenholtz P."/>
            <person name="Woyke T."/>
            <person name="Wu D."/>
            <person name="Spring S."/>
            <person name="Brambilla E."/>
            <person name="Klenk H.-P."/>
            <person name="Eisen J.A."/>
        </authorList>
    </citation>
    <scope>NUCLEOTIDE SEQUENCE [LARGE SCALE GENOMIC DNA]</scope>
    <source>
        <strain>SNP6</strain>
    </source>
</reference>
<keyword evidence="2" id="KW-1185">Reference proteome</keyword>